<dbReference type="GO" id="GO:0006235">
    <property type="term" value="P:dTTP biosynthetic process"/>
    <property type="evidence" value="ECO:0007669"/>
    <property type="project" value="UniProtKB-UniPathway"/>
</dbReference>
<dbReference type="AlphaFoldDB" id="A0A433U7W7"/>
<dbReference type="EMBL" id="RQTK01000045">
    <property type="protein sequence ID" value="RUS89897.1"/>
    <property type="molecule type" value="Genomic_DNA"/>
</dbReference>
<dbReference type="InterPro" id="IPR000398">
    <property type="entry name" value="Thymidylate_synthase"/>
</dbReference>
<evidence type="ECO:0000256" key="7">
    <source>
        <dbReference type="ARBA" id="ARBA00022727"/>
    </source>
</evidence>
<comment type="catalytic activity">
    <reaction evidence="8">
        <text>dUMP + (6R)-5,10-methylene-5,6,7,8-tetrahydrofolate = 7,8-dihydrofolate + dTMP</text>
        <dbReference type="Rhea" id="RHEA:12104"/>
        <dbReference type="ChEBI" id="CHEBI:15636"/>
        <dbReference type="ChEBI" id="CHEBI:57451"/>
        <dbReference type="ChEBI" id="CHEBI:63528"/>
        <dbReference type="ChEBI" id="CHEBI:246422"/>
        <dbReference type="EC" id="2.1.1.45"/>
    </reaction>
</comment>
<comment type="caution">
    <text evidence="12">The sequence shown here is derived from an EMBL/GenBank/DDBJ whole genome shotgun (WGS) entry which is preliminary data.</text>
</comment>
<keyword evidence="13" id="KW-1185">Reference proteome</keyword>
<dbReference type="PRINTS" id="PR00108">
    <property type="entry name" value="THYMDSNTHASE"/>
</dbReference>
<feature type="domain" description="Thymidylate synthase/dCMP hydroxymethylase" evidence="11">
    <location>
        <begin position="72"/>
        <end position="354"/>
    </location>
</feature>
<dbReference type="PANTHER" id="PTHR11548">
    <property type="entry name" value="THYMIDYLATE SYNTHASE 1"/>
    <property type="match status" value="1"/>
</dbReference>
<feature type="region of interest" description="Disordered" evidence="10">
    <location>
        <begin position="25"/>
        <end position="70"/>
    </location>
</feature>
<dbReference type="UniPathway" id="UPA00575"/>
<dbReference type="PANTHER" id="PTHR11548:SF2">
    <property type="entry name" value="THYMIDYLATE SYNTHASE"/>
    <property type="match status" value="1"/>
</dbReference>
<dbReference type="CDD" id="cd00351">
    <property type="entry name" value="TS_Pyrimidine_HMase"/>
    <property type="match status" value="1"/>
</dbReference>
<dbReference type="SUPFAM" id="SSF55831">
    <property type="entry name" value="Thymidylate synthase/dCMP hydroxymethylase"/>
    <property type="match status" value="1"/>
</dbReference>
<dbReference type="GO" id="GO:0006231">
    <property type="term" value="P:dTMP biosynthetic process"/>
    <property type="evidence" value="ECO:0007669"/>
    <property type="project" value="InterPro"/>
</dbReference>
<sequence>MESRDILATIATNPKDMQQDLDLDLKSNPQAELSSNKENNTERSKTTQNEQLDLEENSEITETNATERHDEQQYLDALQEIIEKGSLRSNRTGIDTKAIFGMQHRYNLRQSFPLLTTKRVFWRGILEELLWFIRGSTSSLELEARDVNIWKANGSREFLDAKGLTDRQEGDLGPVYGFQWRHFGAEYQDMHADYGDQGVDQLRSVIHKIKNNPTDRTMIVCAWNAKDLPVMALPPCHCLFQFFVADGELSCQLYQRSADMGLGVPFNIASYALLTVMIAHITGLKPGDFVHSIGDAHVYVNHIEPLKEQLKRKPRPFPRLVIKRQVTDIEDFKVDDFEIVDYKPYPKIKMDMAV</sequence>
<evidence type="ECO:0000259" key="11">
    <source>
        <dbReference type="Pfam" id="PF00303"/>
    </source>
</evidence>
<dbReference type="Proteomes" id="UP000271974">
    <property type="component" value="Unassembled WGS sequence"/>
</dbReference>
<dbReference type="NCBIfam" id="TIGR03284">
    <property type="entry name" value="thym_sym"/>
    <property type="match status" value="1"/>
</dbReference>
<name>A0A433U7W7_ELYCH</name>
<comment type="pathway">
    <text evidence="1">Pyrimidine metabolism; dTTP biosynthesis.</text>
</comment>
<evidence type="ECO:0000256" key="8">
    <source>
        <dbReference type="ARBA" id="ARBA00047344"/>
    </source>
</evidence>
<evidence type="ECO:0000256" key="3">
    <source>
        <dbReference type="ARBA" id="ARBA00011947"/>
    </source>
</evidence>
<dbReference type="Pfam" id="PF00303">
    <property type="entry name" value="Thymidylat_synt"/>
    <property type="match status" value="1"/>
</dbReference>
<dbReference type="PROSITE" id="PS00091">
    <property type="entry name" value="THYMIDYLATE_SYNTHASE"/>
    <property type="match status" value="1"/>
</dbReference>
<dbReference type="GO" id="GO:0005829">
    <property type="term" value="C:cytosol"/>
    <property type="evidence" value="ECO:0007669"/>
    <property type="project" value="TreeGrafter"/>
</dbReference>
<keyword evidence="7" id="KW-0545">Nucleotide biosynthesis</keyword>
<dbReference type="GO" id="GO:0004799">
    <property type="term" value="F:thymidylate synthase activity"/>
    <property type="evidence" value="ECO:0007669"/>
    <property type="project" value="UniProtKB-EC"/>
</dbReference>
<dbReference type="FunFam" id="3.30.572.10:FF:000002">
    <property type="entry name" value="Possible thymidylate synthase"/>
    <property type="match status" value="1"/>
</dbReference>
<evidence type="ECO:0000256" key="10">
    <source>
        <dbReference type="SAM" id="MobiDB-lite"/>
    </source>
</evidence>
<reference evidence="12 13" key="1">
    <citation type="submission" date="2019-01" db="EMBL/GenBank/DDBJ databases">
        <title>A draft genome assembly of the solar-powered sea slug Elysia chlorotica.</title>
        <authorList>
            <person name="Cai H."/>
            <person name="Li Q."/>
            <person name="Fang X."/>
            <person name="Li J."/>
            <person name="Curtis N.E."/>
            <person name="Altenburger A."/>
            <person name="Shibata T."/>
            <person name="Feng M."/>
            <person name="Maeda T."/>
            <person name="Schwartz J.A."/>
            <person name="Shigenobu S."/>
            <person name="Lundholm N."/>
            <person name="Nishiyama T."/>
            <person name="Yang H."/>
            <person name="Hasebe M."/>
            <person name="Li S."/>
            <person name="Pierce S.K."/>
            <person name="Wang J."/>
        </authorList>
    </citation>
    <scope>NUCLEOTIDE SEQUENCE [LARGE SCALE GENOMIC DNA]</scope>
    <source>
        <strain evidence="12">EC2010</strain>
        <tissue evidence="12">Whole organism of an adult</tissue>
    </source>
</reference>
<dbReference type="InterPro" id="IPR023451">
    <property type="entry name" value="Thymidate_synth/dCMP_Mease_dom"/>
</dbReference>
<comment type="similarity">
    <text evidence="2">Belongs to the thymidylate synthase family.</text>
</comment>
<proteinExistence type="inferred from homology"/>
<evidence type="ECO:0000256" key="5">
    <source>
        <dbReference type="ARBA" id="ARBA00022603"/>
    </source>
</evidence>
<dbReference type="InterPro" id="IPR045097">
    <property type="entry name" value="Thymidate_synth/dCMP_Mease"/>
</dbReference>
<organism evidence="12 13">
    <name type="scientific">Elysia chlorotica</name>
    <name type="common">Eastern emerald elysia</name>
    <name type="synonym">Sea slug</name>
    <dbReference type="NCBI Taxonomy" id="188477"/>
    <lineage>
        <taxon>Eukaryota</taxon>
        <taxon>Metazoa</taxon>
        <taxon>Spiralia</taxon>
        <taxon>Lophotrochozoa</taxon>
        <taxon>Mollusca</taxon>
        <taxon>Gastropoda</taxon>
        <taxon>Heterobranchia</taxon>
        <taxon>Euthyneura</taxon>
        <taxon>Panpulmonata</taxon>
        <taxon>Sacoglossa</taxon>
        <taxon>Placobranchoidea</taxon>
        <taxon>Plakobranchidae</taxon>
        <taxon>Elysia</taxon>
    </lineage>
</organism>
<evidence type="ECO:0000313" key="12">
    <source>
        <dbReference type="EMBL" id="RUS89897.1"/>
    </source>
</evidence>
<dbReference type="GO" id="GO:0032259">
    <property type="term" value="P:methylation"/>
    <property type="evidence" value="ECO:0007669"/>
    <property type="project" value="UniProtKB-KW"/>
</dbReference>
<accession>A0A433U7W7</accession>
<dbReference type="STRING" id="188477.A0A433U7W7"/>
<dbReference type="InterPro" id="IPR020940">
    <property type="entry name" value="Thymidylate_synthase_AS"/>
</dbReference>
<evidence type="ECO:0000256" key="1">
    <source>
        <dbReference type="ARBA" id="ARBA00004992"/>
    </source>
</evidence>
<evidence type="ECO:0000256" key="2">
    <source>
        <dbReference type="ARBA" id="ARBA00009972"/>
    </source>
</evidence>
<dbReference type="OrthoDB" id="766at2759"/>
<feature type="compositionally biased region" description="Polar residues" evidence="10">
    <location>
        <begin position="27"/>
        <end position="38"/>
    </location>
</feature>
<dbReference type="Gene3D" id="3.30.572.10">
    <property type="entry name" value="Thymidylate synthase/dCMP hydroxymethylase domain"/>
    <property type="match status" value="1"/>
</dbReference>
<evidence type="ECO:0000256" key="4">
    <source>
        <dbReference type="ARBA" id="ARBA00015931"/>
    </source>
</evidence>
<dbReference type="NCBIfam" id="NF002497">
    <property type="entry name" value="PRK01827.1-3"/>
    <property type="match status" value="1"/>
</dbReference>
<dbReference type="EC" id="2.1.1.45" evidence="3"/>
<evidence type="ECO:0000313" key="13">
    <source>
        <dbReference type="Proteomes" id="UP000271974"/>
    </source>
</evidence>
<keyword evidence="5" id="KW-0489">Methyltransferase</keyword>
<dbReference type="GO" id="GO:0005739">
    <property type="term" value="C:mitochondrion"/>
    <property type="evidence" value="ECO:0007669"/>
    <property type="project" value="TreeGrafter"/>
</dbReference>
<dbReference type="InterPro" id="IPR036926">
    <property type="entry name" value="Thymidate_synth/dCMP_Mease_sf"/>
</dbReference>
<keyword evidence="6" id="KW-0808">Transferase</keyword>
<dbReference type="HAMAP" id="MF_00008">
    <property type="entry name" value="Thymidy_synth_bact"/>
    <property type="match status" value="1"/>
</dbReference>
<feature type="active site" evidence="9">
    <location>
        <position position="236"/>
    </location>
</feature>
<evidence type="ECO:0000256" key="6">
    <source>
        <dbReference type="ARBA" id="ARBA00022679"/>
    </source>
</evidence>
<protein>
    <recommendedName>
        <fullName evidence="4">Thymidylate synthase</fullName>
        <ecNumber evidence="3">2.1.1.45</ecNumber>
    </recommendedName>
</protein>
<gene>
    <name evidence="12" type="ORF">EGW08_002338</name>
</gene>
<evidence type="ECO:0000256" key="9">
    <source>
        <dbReference type="PROSITE-ProRule" id="PRU10016"/>
    </source>
</evidence>